<comment type="caution">
    <text evidence="2">The sequence shown here is derived from an EMBL/GenBank/DDBJ whole genome shotgun (WGS) entry which is preliminary data.</text>
</comment>
<gene>
    <name evidence="2" type="ORF">A1Q2_03788</name>
</gene>
<dbReference type="Proteomes" id="UP000006757">
    <property type="component" value="Unassembled WGS sequence"/>
</dbReference>
<keyword evidence="3" id="KW-1185">Reference proteome</keyword>
<protein>
    <submittedName>
        <fullName evidence="2">Uncharacterized protein</fullName>
    </submittedName>
</protein>
<feature type="compositionally biased region" description="Basic and acidic residues" evidence="1">
    <location>
        <begin position="59"/>
        <end position="73"/>
    </location>
</feature>
<evidence type="ECO:0000313" key="2">
    <source>
        <dbReference type="EMBL" id="EKD01913.1"/>
    </source>
</evidence>
<accession>K1VYQ9</accession>
<proteinExistence type="predicted"/>
<feature type="region of interest" description="Disordered" evidence="1">
    <location>
        <begin position="1"/>
        <end position="78"/>
    </location>
</feature>
<feature type="region of interest" description="Disordered" evidence="1">
    <location>
        <begin position="87"/>
        <end position="106"/>
    </location>
</feature>
<feature type="region of interest" description="Disordered" evidence="1">
    <location>
        <begin position="178"/>
        <end position="221"/>
    </location>
</feature>
<feature type="compositionally biased region" description="Basic residues" evidence="1">
    <location>
        <begin position="1"/>
        <end position="11"/>
    </location>
</feature>
<evidence type="ECO:0000313" key="3">
    <source>
        <dbReference type="Proteomes" id="UP000006757"/>
    </source>
</evidence>
<sequence length="282" mass="31134">MMRRSTRKTSIVKREASLSPSLSEVPATSSSTIKQEFTELEVDVKAEPSPTKSRKRKRRDENDSKEPPPPKREARYRKSCVTTLVPGADMQMPQDGGGQESSTTAELTKVHGPPLWRGFLVWEHPRDVQHARFDWQHLRQFTLQAHPLHLPDELASIYASAPTSTDAIASEAVQRAFRKATSGADHDEEPTAQPDDRKVVAEGELVDETGPGGRRLTTIGDDCPMGTSSTCVWCRAPWAAPAPQTKGGVAHTRSGYTYHHHFVKGGKGKTWADVYAEGDELV</sequence>
<name>K1VYQ9_TRIAC</name>
<dbReference type="InParanoid" id="K1VYQ9"/>
<feature type="compositionally biased region" description="Polar residues" evidence="1">
    <location>
        <begin position="18"/>
        <end position="35"/>
    </location>
</feature>
<reference evidence="2 3" key="1">
    <citation type="journal article" date="2012" name="Eukaryot. Cell">
        <title>Genome sequence of the Trichosporon asahii environmental strain CBS 8904.</title>
        <authorList>
            <person name="Yang R.Y."/>
            <person name="Li H.T."/>
            <person name="Zhu H."/>
            <person name="Zhou G.P."/>
            <person name="Wang M."/>
            <person name="Wang L."/>
        </authorList>
    </citation>
    <scope>NUCLEOTIDE SEQUENCE [LARGE SCALE GENOMIC DNA]</scope>
    <source>
        <strain evidence="2 3">CBS 8904</strain>
    </source>
</reference>
<organism evidence="2 3">
    <name type="scientific">Trichosporon asahii var. asahii (strain CBS 8904)</name>
    <name type="common">Yeast</name>
    <dbReference type="NCBI Taxonomy" id="1220162"/>
    <lineage>
        <taxon>Eukaryota</taxon>
        <taxon>Fungi</taxon>
        <taxon>Dikarya</taxon>
        <taxon>Basidiomycota</taxon>
        <taxon>Agaricomycotina</taxon>
        <taxon>Tremellomycetes</taxon>
        <taxon>Trichosporonales</taxon>
        <taxon>Trichosporonaceae</taxon>
        <taxon>Trichosporon</taxon>
    </lineage>
</organism>
<dbReference type="EMBL" id="AMBO01000307">
    <property type="protein sequence ID" value="EKD01913.1"/>
    <property type="molecule type" value="Genomic_DNA"/>
</dbReference>
<dbReference type="HOGENOM" id="CLU_947283_0_0_1"/>
<evidence type="ECO:0000256" key="1">
    <source>
        <dbReference type="SAM" id="MobiDB-lite"/>
    </source>
</evidence>
<dbReference type="AlphaFoldDB" id="K1VYQ9"/>